<feature type="chain" id="PRO_5024313256" evidence="2">
    <location>
        <begin position="23"/>
        <end position="342"/>
    </location>
</feature>
<dbReference type="Pfam" id="PF01471">
    <property type="entry name" value="PG_binding_1"/>
    <property type="match status" value="1"/>
</dbReference>
<dbReference type="Proteomes" id="UP000331127">
    <property type="component" value="Unassembled WGS sequence"/>
</dbReference>
<name>A0A5M3X5A9_9ACTN</name>
<evidence type="ECO:0000313" key="4">
    <source>
        <dbReference type="EMBL" id="GES14841.1"/>
    </source>
</evidence>
<reference evidence="4 5" key="1">
    <citation type="submission" date="2019-10" db="EMBL/GenBank/DDBJ databases">
        <title>Whole genome shotgun sequence of Acrocarpospora macrocephala NBRC 16266.</title>
        <authorList>
            <person name="Ichikawa N."/>
            <person name="Kimura A."/>
            <person name="Kitahashi Y."/>
            <person name="Komaki H."/>
            <person name="Oguchi A."/>
        </authorList>
    </citation>
    <scope>NUCLEOTIDE SEQUENCE [LARGE SCALE GENOMIC DNA]</scope>
    <source>
        <strain evidence="4 5">NBRC 16266</strain>
    </source>
</reference>
<dbReference type="EMBL" id="BLAE01000065">
    <property type="protein sequence ID" value="GES14841.1"/>
    <property type="molecule type" value="Genomic_DNA"/>
</dbReference>
<dbReference type="SUPFAM" id="SSF47090">
    <property type="entry name" value="PGBD-like"/>
    <property type="match status" value="1"/>
</dbReference>
<gene>
    <name evidence="4" type="ORF">Amac_084380</name>
</gene>
<organism evidence="4 5">
    <name type="scientific">Acrocarpospora macrocephala</name>
    <dbReference type="NCBI Taxonomy" id="150177"/>
    <lineage>
        <taxon>Bacteria</taxon>
        <taxon>Bacillati</taxon>
        <taxon>Actinomycetota</taxon>
        <taxon>Actinomycetes</taxon>
        <taxon>Streptosporangiales</taxon>
        <taxon>Streptosporangiaceae</taxon>
        <taxon>Acrocarpospora</taxon>
    </lineage>
</organism>
<protein>
    <submittedName>
        <fullName evidence="4">Peptidoglycan-binding protein</fullName>
    </submittedName>
</protein>
<comment type="caution">
    <text evidence="4">The sequence shown here is derived from an EMBL/GenBank/DDBJ whole genome shotgun (WGS) entry which is preliminary data.</text>
</comment>
<dbReference type="InterPro" id="IPR036366">
    <property type="entry name" value="PGBDSf"/>
</dbReference>
<dbReference type="Gene3D" id="1.10.101.10">
    <property type="entry name" value="PGBD-like superfamily/PGBD"/>
    <property type="match status" value="1"/>
</dbReference>
<feature type="compositionally biased region" description="Polar residues" evidence="1">
    <location>
        <begin position="241"/>
        <end position="250"/>
    </location>
</feature>
<feature type="signal peptide" evidence="2">
    <location>
        <begin position="1"/>
        <end position="22"/>
    </location>
</feature>
<keyword evidence="5" id="KW-1185">Reference proteome</keyword>
<proteinExistence type="predicted"/>
<accession>A0A5M3X5A9</accession>
<feature type="region of interest" description="Disordered" evidence="1">
    <location>
        <begin position="226"/>
        <end position="250"/>
    </location>
</feature>
<keyword evidence="2" id="KW-0732">Signal</keyword>
<evidence type="ECO:0000313" key="5">
    <source>
        <dbReference type="Proteomes" id="UP000331127"/>
    </source>
</evidence>
<evidence type="ECO:0000256" key="2">
    <source>
        <dbReference type="SAM" id="SignalP"/>
    </source>
</evidence>
<sequence length="342" mass="35496">MRPRVAALAGVVVVAGAGSAWALTRQEPVPPAAAAIATGSAEVIRTDVAQRGQVNGTLSYEGDYQVHGAGGTITRLPALGAVITRGRTLYEAGGRGIRLMYGSRPAWRPLSLGMTDGADVKQLEANLRALGYEGLTVDRHFSLATYYAVRRWQHDARLPVTGSVPLGQVVFLPRALRVSGHDAQLGEPAQGRVLHGTSAVPAVTVQLDPAQMSGVKAGDRVEITLPDGSARDGRVSRVSPVATTTTGSDGQTLSTVPITIRLPGKAPKGLDQSLVQVAVTIQVHEDVLAVPIVALLARPGGEFAVVVAGRQVPVRVGLFDETAGVVEIDGVSEGTMVEVPAG</sequence>
<evidence type="ECO:0000259" key="3">
    <source>
        <dbReference type="Pfam" id="PF01471"/>
    </source>
</evidence>
<dbReference type="AlphaFoldDB" id="A0A5M3X5A9"/>
<feature type="domain" description="Peptidoglycan binding-like" evidence="3">
    <location>
        <begin position="117"/>
        <end position="163"/>
    </location>
</feature>
<dbReference type="OrthoDB" id="3268648at2"/>
<dbReference type="InterPro" id="IPR036365">
    <property type="entry name" value="PGBD-like_sf"/>
</dbReference>
<dbReference type="InterPro" id="IPR002477">
    <property type="entry name" value="Peptidoglycan-bd-like"/>
</dbReference>
<dbReference type="RefSeq" id="WP_155360003.1">
    <property type="nucleotide sequence ID" value="NZ_BAAAHL010000009.1"/>
</dbReference>
<evidence type="ECO:0000256" key="1">
    <source>
        <dbReference type="SAM" id="MobiDB-lite"/>
    </source>
</evidence>